<keyword evidence="3" id="KW-1185">Reference proteome</keyword>
<dbReference type="EMBL" id="KQ086167">
    <property type="protein sequence ID" value="KLO07003.1"/>
    <property type="molecule type" value="Genomic_DNA"/>
</dbReference>
<accession>A0A0H2RC12</accession>
<proteinExistence type="predicted"/>
<keyword evidence="1" id="KW-0472">Membrane</keyword>
<organism evidence="2 3">
    <name type="scientific">Schizopora paradoxa</name>
    <dbReference type="NCBI Taxonomy" id="27342"/>
    <lineage>
        <taxon>Eukaryota</taxon>
        <taxon>Fungi</taxon>
        <taxon>Dikarya</taxon>
        <taxon>Basidiomycota</taxon>
        <taxon>Agaricomycotina</taxon>
        <taxon>Agaricomycetes</taxon>
        <taxon>Hymenochaetales</taxon>
        <taxon>Schizoporaceae</taxon>
        <taxon>Schizopora</taxon>
    </lineage>
</organism>
<evidence type="ECO:0000313" key="3">
    <source>
        <dbReference type="Proteomes" id="UP000053477"/>
    </source>
</evidence>
<gene>
    <name evidence="2" type="ORF">SCHPADRAFT_669956</name>
</gene>
<reference evidence="2 3" key="1">
    <citation type="submission" date="2015-04" db="EMBL/GenBank/DDBJ databases">
        <title>Complete genome sequence of Schizopora paradoxa KUC8140, a cosmopolitan wood degrader in East Asia.</title>
        <authorList>
            <consortium name="DOE Joint Genome Institute"/>
            <person name="Min B."/>
            <person name="Park H."/>
            <person name="Jang Y."/>
            <person name="Kim J.-J."/>
            <person name="Kim K.H."/>
            <person name="Pangilinan J."/>
            <person name="Lipzen A."/>
            <person name="Riley R."/>
            <person name="Grigoriev I.V."/>
            <person name="Spatafora J.W."/>
            <person name="Choi I.-G."/>
        </authorList>
    </citation>
    <scope>NUCLEOTIDE SEQUENCE [LARGE SCALE GENOMIC DNA]</scope>
    <source>
        <strain evidence="2 3">KUC8140</strain>
    </source>
</reference>
<evidence type="ECO:0000313" key="2">
    <source>
        <dbReference type="EMBL" id="KLO07003.1"/>
    </source>
</evidence>
<dbReference type="InParanoid" id="A0A0H2RC12"/>
<protein>
    <submittedName>
        <fullName evidence="2">Uncharacterized protein</fullName>
    </submittedName>
</protein>
<keyword evidence="1" id="KW-1133">Transmembrane helix</keyword>
<dbReference type="AlphaFoldDB" id="A0A0H2RC12"/>
<dbReference type="Proteomes" id="UP000053477">
    <property type="component" value="Unassembled WGS sequence"/>
</dbReference>
<sequence length="124" mass="14217">MVRILRQEVRYQPGCILLSSIPCCSRGYWYVVYLVILHSHLRLREIVCEACAFLYIPLPFVSAEALVFFSLIPCLPVSHTSASYTPRYRLSLGRSGDHSPRRAKESLRSIARTIASDDWTNREV</sequence>
<evidence type="ECO:0000256" key="1">
    <source>
        <dbReference type="SAM" id="Phobius"/>
    </source>
</evidence>
<name>A0A0H2RC12_9AGAM</name>
<feature type="transmembrane region" description="Helical" evidence="1">
    <location>
        <begin position="52"/>
        <end position="72"/>
    </location>
</feature>
<keyword evidence="1" id="KW-0812">Transmembrane</keyword>